<feature type="transmembrane region" description="Helical" evidence="2">
    <location>
        <begin position="33"/>
        <end position="53"/>
    </location>
</feature>
<protein>
    <submittedName>
        <fullName evidence="3">YndM family protein</fullName>
    </submittedName>
</protein>
<comment type="caution">
    <text evidence="3">The sequence shown here is derived from an EMBL/GenBank/DDBJ whole genome shotgun (WGS) entry which is preliminary data.</text>
</comment>
<feature type="transmembrane region" description="Helical" evidence="2">
    <location>
        <begin position="60"/>
        <end position="80"/>
    </location>
</feature>
<dbReference type="InterPro" id="IPR019649">
    <property type="entry name" value="DUF2512"/>
</dbReference>
<keyword evidence="2" id="KW-0812">Transmembrane</keyword>
<feature type="region of interest" description="Disordered" evidence="1">
    <location>
        <begin position="123"/>
        <end position="147"/>
    </location>
</feature>
<dbReference type="AlphaFoldDB" id="A0A942TGV6"/>
<evidence type="ECO:0000313" key="4">
    <source>
        <dbReference type="Proteomes" id="UP000681414"/>
    </source>
</evidence>
<keyword evidence="2" id="KW-1133">Transmembrane helix</keyword>
<name>A0A942TGV6_9BACI</name>
<dbReference type="RefSeq" id="WP_213127063.1">
    <property type="nucleotide sequence ID" value="NZ_JAGYPG010000005.1"/>
</dbReference>
<keyword evidence="2" id="KW-0472">Membrane</keyword>
<gene>
    <name evidence="3" type="ORF">KHA97_22505</name>
</gene>
<proteinExistence type="predicted"/>
<evidence type="ECO:0000313" key="3">
    <source>
        <dbReference type="EMBL" id="MBS4197816.1"/>
    </source>
</evidence>
<feature type="transmembrane region" description="Helical" evidence="2">
    <location>
        <begin position="86"/>
        <end position="104"/>
    </location>
</feature>
<keyword evidence="4" id="KW-1185">Reference proteome</keyword>
<organism evidence="3 4">
    <name type="scientific">Lederbergia citri</name>
    <dbReference type="NCBI Taxonomy" id="2833580"/>
    <lineage>
        <taxon>Bacteria</taxon>
        <taxon>Bacillati</taxon>
        <taxon>Bacillota</taxon>
        <taxon>Bacilli</taxon>
        <taxon>Bacillales</taxon>
        <taxon>Bacillaceae</taxon>
        <taxon>Lederbergia</taxon>
    </lineage>
</organism>
<reference evidence="3 4" key="1">
    <citation type="submission" date="2021-05" db="EMBL/GenBank/DDBJ databases">
        <title>Novel Bacillus species.</title>
        <authorList>
            <person name="Liu G."/>
        </authorList>
    </citation>
    <scope>NUCLEOTIDE SEQUENCE [LARGE SCALE GENOMIC DNA]</scope>
    <source>
        <strain evidence="4">FJAT-49780</strain>
    </source>
</reference>
<feature type="transmembrane region" description="Helical" evidence="2">
    <location>
        <begin position="7"/>
        <end position="27"/>
    </location>
</feature>
<evidence type="ECO:0000256" key="2">
    <source>
        <dbReference type="SAM" id="Phobius"/>
    </source>
</evidence>
<dbReference type="Pfam" id="PF10710">
    <property type="entry name" value="DUF2512"/>
    <property type="match status" value="1"/>
</dbReference>
<sequence>MDHVKALAIKFISSLALLYIILGMLYGMTFGNVFLITLVLGVVSYIIGDLIILPRTNNTVASIADFGIVLIIIWILSAAPTDFNNLFTMSLKASIAVTLFEYVFHRYVENNVVSKKTTEDYPRNMQYQTESSEEFTPNGGIENQKNK</sequence>
<evidence type="ECO:0000256" key="1">
    <source>
        <dbReference type="SAM" id="MobiDB-lite"/>
    </source>
</evidence>
<accession>A0A942TGV6</accession>
<dbReference type="EMBL" id="JAGYPG010000005">
    <property type="protein sequence ID" value="MBS4197816.1"/>
    <property type="molecule type" value="Genomic_DNA"/>
</dbReference>
<dbReference type="Proteomes" id="UP000681414">
    <property type="component" value="Unassembled WGS sequence"/>
</dbReference>